<dbReference type="EMBL" id="JAECZA010000088">
    <property type="protein sequence ID" value="MBH8574873.1"/>
    <property type="molecule type" value="Genomic_DNA"/>
</dbReference>
<accession>A0A8J7LG83</accession>
<dbReference type="Proteomes" id="UP000662314">
    <property type="component" value="Unassembled WGS sequence"/>
</dbReference>
<dbReference type="Gene3D" id="3.40.390.10">
    <property type="entry name" value="Collagenase (Catalytic Domain)"/>
    <property type="match status" value="1"/>
</dbReference>
<dbReference type="InterPro" id="IPR024079">
    <property type="entry name" value="MetalloPept_cat_dom_sf"/>
</dbReference>
<dbReference type="RefSeq" id="WP_214433676.1">
    <property type="nucleotide sequence ID" value="NZ_CAWPUQ010000326.1"/>
</dbReference>
<comment type="caution">
    <text evidence="1">The sequence shown here is derived from an EMBL/GenBank/DDBJ whole genome shotgun (WGS) entry which is preliminary data.</text>
</comment>
<evidence type="ECO:0000313" key="1">
    <source>
        <dbReference type="EMBL" id="MBH8574873.1"/>
    </source>
</evidence>
<proteinExistence type="predicted"/>
<dbReference type="GO" id="GO:0008237">
    <property type="term" value="F:metallopeptidase activity"/>
    <property type="evidence" value="ECO:0007669"/>
    <property type="project" value="InterPro"/>
</dbReference>
<keyword evidence="2" id="KW-1185">Reference proteome</keyword>
<reference evidence="1 2" key="1">
    <citation type="journal article" date="2021" name="Int. J. Syst. Evol. Microbiol.">
        <title>Amazonocrinis nigriterrae gen. nov., sp. nov., Atlanticothrix silvestris gen. nov., sp. nov. and Dendronalium phyllosphericum gen. nov., sp. nov., nostocacean cyanobacteria from Brazilian environments.</title>
        <authorList>
            <person name="Alvarenga D.O."/>
            <person name="Andreote A.P.D."/>
            <person name="Branco L.H.Z."/>
            <person name="Delbaje E."/>
            <person name="Cruz R.B."/>
            <person name="Varani A.M."/>
            <person name="Fiore M.F."/>
        </authorList>
    </citation>
    <scope>NUCLEOTIDE SEQUENCE [LARGE SCALE GENOMIC DNA]</scope>
    <source>
        <strain evidence="1 2">CENA369</strain>
    </source>
</reference>
<evidence type="ECO:0000313" key="2">
    <source>
        <dbReference type="Proteomes" id="UP000662314"/>
    </source>
</evidence>
<dbReference type="AlphaFoldDB" id="A0A8J7LG83"/>
<sequence>MSIFVDSIRDVSRNGSIYLKSLLWGSRWKIENDSRKLTYSFIDNKSWDYSFYNAEINAFTNAIQSWANVANLQLEYSGLNDSNAELKFHVVDSSFIGNKKVTIFYWEEQVMTS</sequence>
<dbReference type="SUPFAM" id="SSF55486">
    <property type="entry name" value="Metalloproteases ('zincins'), catalytic domain"/>
    <property type="match status" value="1"/>
</dbReference>
<protein>
    <submittedName>
        <fullName evidence="1">Uncharacterized protein</fullName>
    </submittedName>
</protein>
<name>A0A8J7LG83_9NOST</name>
<gene>
    <name evidence="1" type="ORF">I8752_17965</name>
</gene>
<organism evidence="1 2">
    <name type="scientific">Dendronalium phyllosphericum CENA369</name>
    <dbReference type="NCBI Taxonomy" id="1725256"/>
    <lineage>
        <taxon>Bacteria</taxon>
        <taxon>Bacillati</taxon>
        <taxon>Cyanobacteriota</taxon>
        <taxon>Cyanophyceae</taxon>
        <taxon>Nostocales</taxon>
        <taxon>Nostocaceae</taxon>
        <taxon>Dendronalium</taxon>
        <taxon>Dendronalium phyllosphericum</taxon>
    </lineage>
</organism>